<feature type="compositionally biased region" description="Gly residues" evidence="1">
    <location>
        <begin position="251"/>
        <end position="261"/>
    </location>
</feature>
<dbReference type="InterPro" id="IPR003439">
    <property type="entry name" value="ABC_transporter-like_ATP-bd"/>
</dbReference>
<dbReference type="InterPro" id="IPR027417">
    <property type="entry name" value="P-loop_NTPase"/>
</dbReference>
<organism evidence="3 4">
    <name type="scientific">Streptomyces smyrnaeus</name>
    <dbReference type="NCBI Taxonomy" id="1387713"/>
    <lineage>
        <taxon>Bacteria</taxon>
        <taxon>Bacillati</taxon>
        <taxon>Actinomycetota</taxon>
        <taxon>Actinomycetes</taxon>
        <taxon>Kitasatosporales</taxon>
        <taxon>Streptomycetaceae</taxon>
        <taxon>Streptomyces</taxon>
    </lineage>
</organism>
<gene>
    <name evidence="3" type="ORF">JW613_06190</name>
</gene>
<dbReference type="Gene3D" id="3.40.50.300">
    <property type="entry name" value="P-loop containing nucleotide triphosphate hydrolases"/>
    <property type="match status" value="1"/>
</dbReference>
<accession>A0ABS3XRD3</accession>
<comment type="caution">
    <text evidence="3">The sequence shown here is derived from an EMBL/GenBank/DDBJ whole genome shotgun (WGS) entry which is preliminary data.</text>
</comment>
<evidence type="ECO:0000313" key="4">
    <source>
        <dbReference type="Proteomes" id="UP000721954"/>
    </source>
</evidence>
<evidence type="ECO:0000256" key="1">
    <source>
        <dbReference type="SAM" id="MobiDB-lite"/>
    </source>
</evidence>
<dbReference type="PROSITE" id="PS50893">
    <property type="entry name" value="ABC_TRANSPORTER_2"/>
    <property type="match status" value="1"/>
</dbReference>
<dbReference type="GO" id="GO:0005524">
    <property type="term" value="F:ATP binding"/>
    <property type="evidence" value="ECO:0007669"/>
    <property type="project" value="UniProtKB-KW"/>
</dbReference>
<protein>
    <submittedName>
        <fullName evidence="3">ATP-binding cassette domain-containing protein</fullName>
    </submittedName>
</protein>
<feature type="compositionally biased region" description="Acidic residues" evidence="1">
    <location>
        <begin position="264"/>
        <end position="279"/>
    </location>
</feature>
<dbReference type="InterPro" id="IPR015854">
    <property type="entry name" value="ABC_transpr_LolD-like"/>
</dbReference>
<dbReference type="SUPFAM" id="SSF52540">
    <property type="entry name" value="P-loop containing nucleoside triphosphate hydrolases"/>
    <property type="match status" value="1"/>
</dbReference>
<name>A0ABS3XRD3_9ACTN</name>
<keyword evidence="3" id="KW-0547">Nucleotide-binding</keyword>
<reference evidence="3 4" key="1">
    <citation type="submission" date="2021-02" db="EMBL/GenBank/DDBJ databases">
        <title>Streptomyces spirodelae sp. nov., isolated from duckweed.</title>
        <authorList>
            <person name="Saimee Y."/>
            <person name="Duangmal K."/>
        </authorList>
    </citation>
    <scope>NUCLEOTIDE SEQUENCE [LARGE SCALE GENOMIC DNA]</scope>
    <source>
        <strain evidence="3 4">DSM 42105</strain>
    </source>
</reference>
<dbReference type="EMBL" id="JAFFZM010000003">
    <property type="protein sequence ID" value="MBO8197889.1"/>
    <property type="molecule type" value="Genomic_DNA"/>
</dbReference>
<dbReference type="Proteomes" id="UP000721954">
    <property type="component" value="Unassembled WGS sequence"/>
</dbReference>
<feature type="region of interest" description="Disordered" evidence="1">
    <location>
        <begin position="237"/>
        <end position="285"/>
    </location>
</feature>
<dbReference type="PANTHER" id="PTHR24220">
    <property type="entry name" value="IMPORT ATP-BINDING PROTEIN"/>
    <property type="match status" value="1"/>
</dbReference>
<keyword evidence="3" id="KW-0067">ATP-binding</keyword>
<proteinExistence type="predicted"/>
<evidence type="ECO:0000259" key="2">
    <source>
        <dbReference type="PROSITE" id="PS50893"/>
    </source>
</evidence>
<dbReference type="Pfam" id="PF00005">
    <property type="entry name" value="ABC_tran"/>
    <property type="match status" value="1"/>
</dbReference>
<evidence type="ECO:0000313" key="3">
    <source>
        <dbReference type="EMBL" id="MBO8197889.1"/>
    </source>
</evidence>
<keyword evidence="4" id="KW-1185">Reference proteome</keyword>
<sequence length="285" mass="29645">MRHRAGGAVTQVRGAAVEAEDFGLDGPRGPVFDKVGFTAGAGSLIAVTGPSGSGRTCLLLALTGRMKASRGRAEVAGHPLPKRLAAVRRISALGPVPGVNDLDPALTVTEQLRERVLLQRRFDSPLRAWLRPRKERAAASRARLEAALGTAGLDLDALPRGGRTAVRDLGRLEELRLSVALALLAEPLLLAVDDLDLKLPESERERAWPLLRTVAEQGTTVLAVCSEPPDHGAVVVRTGRAHGPDEPAGDEGTGAGTGAAGESGDADDDAEKEGADDALAEASRA</sequence>
<feature type="domain" description="ABC transporter" evidence="2">
    <location>
        <begin position="17"/>
        <end position="282"/>
    </location>
</feature>